<protein>
    <submittedName>
        <fullName evidence="1">Uncharacterized protein</fullName>
    </submittedName>
</protein>
<evidence type="ECO:0000313" key="1">
    <source>
        <dbReference type="EMBL" id="KNE60657.1"/>
    </source>
</evidence>
<dbReference type="AlphaFoldDB" id="A0A0L0SDZ6"/>
<name>A0A0L0SDZ6_ALLM3</name>
<dbReference type="EMBL" id="GG745336">
    <property type="protein sequence ID" value="KNE60657.1"/>
    <property type="molecule type" value="Genomic_DNA"/>
</dbReference>
<reference evidence="1 2" key="1">
    <citation type="submission" date="2009-11" db="EMBL/GenBank/DDBJ databases">
        <title>Annotation of Allomyces macrogynus ATCC 38327.</title>
        <authorList>
            <consortium name="The Broad Institute Genome Sequencing Platform"/>
            <person name="Russ C."/>
            <person name="Cuomo C."/>
            <person name="Burger G."/>
            <person name="Gray M.W."/>
            <person name="Holland P.W.H."/>
            <person name="King N."/>
            <person name="Lang F.B.F."/>
            <person name="Roger A.J."/>
            <person name="Ruiz-Trillo I."/>
            <person name="Young S.K."/>
            <person name="Zeng Q."/>
            <person name="Gargeya S."/>
            <person name="Fitzgerald M."/>
            <person name="Haas B."/>
            <person name="Abouelleil A."/>
            <person name="Alvarado L."/>
            <person name="Arachchi H.M."/>
            <person name="Berlin A."/>
            <person name="Chapman S.B."/>
            <person name="Gearin G."/>
            <person name="Goldberg J."/>
            <person name="Griggs A."/>
            <person name="Gujja S."/>
            <person name="Hansen M."/>
            <person name="Heiman D."/>
            <person name="Howarth C."/>
            <person name="Larimer J."/>
            <person name="Lui A."/>
            <person name="MacDonald P.J.P."/>
            <person name="McCowen C."/>
            <person name="Montmayeur A."/>
            <person name="Murphy C."/>
            <person name="Neiman D."/>
            <person name="Pearson M."/>
            <person name="Priest M."/>
            <person name="Roberts A."/>
            <person name="Saif S."/>
            <person name="Shea T."/>
            <person name="Sisk P."/>
            <person name="Stolte C."/>
            <person name="Sykes S."/>
            <person name="Wortman J."/>
            <person name="Nusbaum C."/>
            <person name="Birren B."/>
        </authorList>
    </citation>
    <scope>NUCLEOTIDE SEQUENCE [LARGE SCALE GENOMIC DNA]</scope>
    <source>
        <strain evidence="1 2">ATCC 38327</strain>
    </source>
</reference>
<sequence>MTTDPVPTVKVASFPPDAIERVAYYLAQGFDDDPLPTARTLARLARVCRAAYRAAVMNLVKCSAALRVSRFTETTLSRAAFELAYLDADRDIVSLAPLAVTFMAKSGEATSGLSHGGAGTSFDGTVVPATWIRKLTVYAGTQADTDNDALDYVLDTENALRLPSLQELNVVCAGMSELLLSYLLQHTDINLRVKSVNLDQAHSSLRVLSDLILPNVTEFRVLLQMSAQLGGLPSMPKCRTLHINTTGLFPMNDALEQRFFSCLETVEDLVVRDFEVSGSAHVHNGGFPMGVGRSLLRANVTVPTLSRILPPSDAASSATFKGMDAFEPIGPAALTSLIVWAGNDLPLSSLTCDFACLVSLVTLTVTPKTRKYAHAALSPAHLAQLAFLPHLQILAAPVVASTTSLEATKLAAARIKGRPVFRALRSVRSSTGFLDVVHGARLPAVTIIEISAAHNAKMDVRVPHAPCLLRFVIRAGRTADEQYIRFGPGFTEIRVPKLIAEDSVTRQRAPLLKNVEVVWTVEWDPNAIKLAEAE</sequence>
<reference evidence="2" key="2">
    <citation type="submission" date="2009-11" db="EMBL/GenBank/DDBJ databases">
        <title>The Genome Sequence of Allomyces macrogynus strain ATCC 38327.</title>
        <authorList>
            <consortium name="The Broad Institute Genome Sequencing Platform"/>
            <person name="Russ C."/>
            <person name="Cuomo C."/>
            <person name="Shea T."/>
            <person name="Young S.K."/>
            <person name="Zeng Q."/>
            <person name="Koehrsen M."/>
            <person name="Haas B."/>
            <person name="Borodovsky M."/>
            <person name="Guigo R."/>
            <person name="Alvarado L."/>
            <person name="Berlin A."/>
            <person name="Borenstein D."/>
            <person name="Chen Z."/>
            <person name="Engels R."/>
            <person name="Freedman E."/>
            <person name="Gellesch M."/>
            <person name="Goldberg J."/>
            <person name="Griggs A."/>
            <person name="Gujja S."/>
            <person name="Heiman D."/>
            <person name="Hepburn T."/>
            <person name="Howarth C."/>
            <person name="Jen D."/>
            <person name="Larson L."/>
            <person name="Lewis B."/>
            <person name="Mehta T."/>
            <person name="Park D."/>
            <person name="Pearson M."/>
            <person name="Roberts A."/>
            <person name="Saif S."/>
            <person name="Shenoy N."/>
            <person name="Sisk P."/>
            <person name="Stolte C."/>
            <person name="Sykes S."/>
            <person name="Walk T."/>
            <person name="White J."/>
            <person name="Yandava C."/>
            <person name="Burger G."/>
            <person name="Gray M.W."/>
            <person name="Holland P.W.H."/>
            <person name="King N."/>
            <person name="Lang F.B.F."/>
            <person name="Roger A.J."/>
            <person name="Ruiz-Trillo I."/>
            <person name="Lander E."/>
            <person name="Nusbaum C."/>
        </authorList>
    </citation>
    <scope>NUCLEOTIDE SEQUENCE [LARGE SCALE GENOMIC DNA]</scope>
    <source>
        <strain evidence="2">ATCC 38327</strain>
    </source>
</reference>
<accession>A0A0L0SDZ6</accession>
<proteinExistence type="predicted"/>
<dbReference type="OrthoDB" id="10453686at2759"/>
<keyword evidence="2" id="KW-1185">Reference proteome</keyword>
<gene>
    <name evidence="1" type="ORF">AMAG_06030</name>
</gene>
<dbReference type="VEuPathDB" id="FungiDB:AMAG_06030"/>
<organism evidence="1 2">
    <name type="scientific">Allomyces macrogynus (strain ATCC 38327)</name>
    <name type="common">Allomyces javanicus var. macrogynus</name>
    <dbReference type="NCBI Taxonomy" id="578462"/>
    <lineage>
        <taxon>Eukaryota</taxon>
        <taxon>Fungi</taxon>
        <taxon>Fungi incertae sedis</taxon>
        <taxon>Blastocladiomycota</taxon>
        <taxon>Blastocladiomycetes</taxon>
        <taxon>Blastocladiales</taxon>
        <taxon>Blastocladiaceae</taxon>
        <taxon>Allomyces</taxon>
    </lineage>
</organism>
<evidence type="ECO:0000313" key="2">
    <source>
        <dbReference type="Proteomes" id="UP000054350"/>
    </source>
</evidence>
<dbReference type="Proteomes" id="UP000054350">
    <property type="component" value="Unassembled WGS sequence"/>
</dbReference>